<evidence type="ECO:0000256" key="4">
    <source>
        <dbReference type="SAM" id="MobiDB-lite"/>
    </source>
</evidence>
<evidence type="ECO:0000256" key="1">
    <source>
        <dbReference type="ARBA" id="ARBA00004123"/>
    </source>
</evidence>
<dbReference type="PANTHER" id="PTHR16056:SF2">
    <property type="entry name" value="TESTIS-EXPRESSED PROTEIN 10"/>
    <property type="match status" value="1"/>
</dbReference>
<name>A0A8J4D3J1_9CHLO</name>
<evidence type="ECO:0000313" key="5">
    <source>
        <dbReference type="EMBL" id="GIL94284.1"/>
    </source>
</evidence>
<sequence>MGKLKKKTRNPGVGVDFKKVKHKVGKKLPRAQNDTDTNFKSRSINLPNQAVREDRSNIAVNFQNLTLKELLNQTSHHNDKSRKHSLVGLADLFGRHPEQLRLHAAQVLGTLSERIVDGDSGVRSALRDLLNNSVLPILGSDVLRPFMPVVMAHVCGAMTHLSLDVRNDALLFLDVMMDHVPQLVLDGFLAPCLAHFCDLFSAAHRSRSIRAQSLAALTKLLTALTGFLKRAFPEDGIPASAAAGAHATVAGGGDALADMDMDCTAQYGRHGDAAVGPGPSSIRQQMQSLAAYPGMPLGADRMRQPQRFAGDLLRQLDGLFRNAAAVTRSGRKQRRKFEGADTADKNRHKKGRGSVSTTETAAAASGGKGVAAAAAALAAVTTPAAASAAGVGLSAASGAAAAGLLGAPTAMAAALAAASDARASALRLVSLLMDCWLECNPTQLAIAPDLEQATALAMIAAACNSLIERLLLPRQAAVGGAGQQHGVWQQGPPPSAEQRLALTQQLHDLAARRVAAHFPAVLPPVKPPPAVVEALVRLNLQCAELLGRFLPLLADSRSHHQPHNFMPAGSGASGSVTLWWVPALVSYYVGALEQGLLLPPAAKTLSDASSAAATAAQGMSAAAADALLMAVSVALGQLDDMAAARLMAAVANFAARQSPRSGARLACIRMQHSLLLAAVGGRVSLAEGAVASWLEPLPKLLWEVGGGSPEIAAAALLLLLDAARFAAPGSSASEFLSSTLQPQLAPLFAVQLPPKAAKAAWAKYTSALAAASPLSGPEPGSAPGSVSSAGSDEVMVLLPGAVSKLPEPVARLAVDLIYHTGALGGPLLKPLAAALSSAALPCSVCLRLLDVVMARLRDAPDPALAASWLLTLLFGPQHGQRVLSPDGADLTASWDRQRALVDTALMGLGRLGGIAPLLMVLAPQLAALPLAEVVTAGARGARLQRYSLVRLCALALGEAAGGDRLPAGLMEIVPAAAAICGVEAGVAVAFAEAGSNGPAAVLPHSTTFGPVAQLLAERPALAMAVIRHLLALIRQAAQEQPHPHQAAPACATLGYLPLHISALAALQLAQTLVKLQPVRLALAASVADRECLVGLVKELSGATRNLPVAAAGTTGSDHAAACGLESQRLLQTVGDLYGNAAAS</sequence>
<organism evidence="5 6">
    <name type="scientific">Volvox reticuliferus</name>
    <dbReference type="NCBI Taxonomy" id="1737510"/>
    <lineage>
        <taxon>Eukaryota</taxon>
        <taxon>Viridiplantae</taxon>
        <taxon>Chlorophyta</taxon>
        <taxon>core chlorophytes</taxon>
        <taxon>Chlorophyceae</taxon>
        <taxon>CS clade</taxon>
        <taxon>Chlamydomonadales</taxon>
        <taxon>Volvocaceae</taxon>
        <taxon>Volvox</taxon>
    </lineage>
</organism>
<accession>A0A8J4D3J1</accession>
<reference evidence="5" key="1">
    <citation type="journal article" date="2021" name="Proc. Natl. Acad. Sci. U.S.A.">
        <title>Three genomes in the algal genus Volvox reveal the fate of a haploid sex-determining region after a transition to homothallism.</title>
        <authorList>
            <person name="Yamamoto K."/>
            <person name="Hamaji T."/>
            <person name="Kawai-Toyooka H."/>
            <person name="Matsuzaki R."/>
            <person name="Takahashi F."/>
            <person name="Nishimura Y."/>
            <person name="Kawachi M."/>
            <person name="Noguchi H."/>
            <person name="Minakuchi Y."/>
            <person name="Umen J.G."/>
            <person name="Toyoda A."/>
            <person name="Nozaki H."/>
        </authorList>
    </citation>
    <scope>NUCLEOTIDE SEQUENCE</scope>
    <source>
        <strain evidence="5">NIES-3785</strain>
    </source>
</reference>
<proteinExistence type="inferred from homology"/>
<comment type="subcellular location">
    <subcellularLocation>
        <location evidence="1">Nucleus</location>
    </subcellularLocation>
</comment>
<dbReference type="Pfam" id="PF12333">
    <property type="entry name" value="Ipi1_N"/>
    <property type="match status" value="1"/>
</dbReference>
<comment type="caution">
    <text evidence="5">The sequence shown here is derived from an EMBL/GenBank/DDBJ whole genome shotgun (WGS) entry which is preliminary data.</text>
</comment>
<evidence type="ECO:0000256" key="3">
    <source>
        <dbReference type="ARBA" id="ARBA00023242"/>
    </source>
</evidence>
<comment type="similarity">
    <text evidence="2">Belongs to the IPI1/TEX10 family.</text>
</comment>
<dbReference type="PANTHER" id="PTHR16056">
    <property type="entry name" value="REGULATOR OF MICROTUBULE DYNAMICS PROTEIN"/>
    <property type="match status" value="1"/>
</dbReference>
<dbReference type="Proteomes" id="UP000722791">
    <property type="component" value="Unassembled WGS sequence"/>
</dbReference>
<keyword evidence="3" id="KW-0539">Nucleus</keyword>
<dbReference type="SUPFAM" id="SSF48371">
    <property type="entry name" value="ARM repeat"/>
    <property type="match status" value="1"/>
</dbReference>
<dbReference type="InterPro" id="IPR016024">
    <property type="entry name" value="ARM-type_fold"/>
</dbReference>
<dbReference type="GO" id="GO:0005634">
    <property type="term" value="C:nucleus"/>
    <property type="evidence" value="ECO:0007669"/>
    <property type="project" value="UniProtKB-SubCell"/>
</dbReference>
<dbReference type="InterPro" id="IPR024679">
    <property type="entry name" value="Ipi1_N"/>
</dbReference>
<evidence type="ECO:0000256" key="2">
    <source>
        <dbReference type="ARBA" id="ARBA00006427"/>
    </source>
</evidence>
<dbReference type="AlphaFoldDB" id="A0A8J4D3J1"/>
<dbReference type="EMBL" id="BNCQ01000001">
    <property type="protein sequence ID" value="GIL94284.1"/>
    <property type="molecule type" value="Genomic_DNA"/>
</dbReference>
<gene>
    <name evidence="5" type="ORF">Vretimale_522</name>
</gene>
<feature type="compositionally biased region" description="Basic and acidic residues" evidence="4">
    <location>
        <begin position="336"/>
        <end position="345"/>
    </location>
</feature>
<evidence type="ECO:0000313" key="6">
    <source>
        <dbReference type="Proteomes" id="UP000722791"/>
    </source>
</evidence>
<feature type="region of interest" description="Disordered" evidence="4">
    <location>
        <begin position="324"/>
        <end position="360"/>
    </location>
</feature>
<protein>
    <submittedName>
        <fullName evidence="5">Uncharacterized protein</fullName>
    </submittedName>
</protein>
<dbReference type="InterPro" id="IPR011989">
    <property type="entry name" value="ARM-like"/>
</dbReference>
<dbReference type="OrthoDB" id="361362at2759"/>
<dbReference type="Gene3D" id="1.25.10.10">
    <property type="entry name" value="Leucine-rich Repeat Variant"/>
    <property type="match status" value="1"/>
</dbReference>